<sequence>MAEQRISELRVENFRSLRQVALPLGPVNVLIGPSGAGKTNVLEVFRLLPDIVRSDLRTSGVLPRWRRSPRSASESREPGTPPPEGSSRAHFQPLRKAAASSLIVLDPRRHVETFLPTAVSAQGA</sequence>
<evidence type="ECO:0000313" key="3">
    <source>
        <dbReference type="EMBL" id="GIH69344.1"/>
    </source>
</evidence>
<dbReference type="Pfam" id="PF13175">
    <property type="entry name" value="AAA_15"/>
    <property type="match status" value="1"/>
</dbReference>
<comment type="caution">
    <text evidence="3">The sequence shown here is derived from an EMBL/GenBank/DDBJ whole genome shotgun (WGS) entry which is preliminary data.</text>
</comment>
<evidence type="ECO:0000313" key="4">
    <source>
        <dbReference type="Proteomes" id="UP000610966"/>
    </source>
</evidence>
<organism evidence="3 4">
    <name type="scientific">Sphaerimonospora thailandensis</name>
    <dbReference type="NCBI Taxonomy" id="795644"/>
    <lineage>
        <taxon>Bacteria</taxon>
        <taxon>Bacillati</taxon>
        <taxon>Actinomycetota</taxon>
        <taxon>Actinomycetes</taxon>
        <taxon>Streptosporangiales</taxon>
        <taxon>Streptosporangiaceae</taxon>
        <taxon>Sphaerimonospora</taxon>
    </lineage>
</organism>
<accession>A0A8J3R7D5</accession>
<dbReference type="SUPFAM" id="SSF52540">
    <property type="entry name" value="P-loop containing nucleoside triphosphate hydrolases"/>
    <property type="match status" value="1"/>
</dbReference>
<keyword evidence="4" id="KW-1185">Reference proteome</keyword>
<dbReference type="EMBL" id="BOOG01000013">
    <property type="protein sequence ID" value="GIH69344.1"/>
    <property type="molecule type" value="Genomic_DNA"/>
</dbReference>
<evidence type="ECO:0000259" key="2">
    <source>
        <dbReference type="Pfam" id="PF13175"/>
    </source>
</evidence>
<evidence type="ECO:0000256" key="1">
    <source>
        <dbReference type="SAM" id="MobiDB-lite"/>
    </source>
</evidence>
<feature type="region of interest" description="Disordered" evidence="1">
    <location>
        <begin position="62"/>
        <end position="92"/>
    </location>
</feature>
<proteinExistence type="predicted"/>
<protein>
    <recommendedName>
        <fullName evidence="2">Endonuclease GajA/Old nuclease/RecF-like AAA domain-containing protein</fullName>
    </recommendedName>
</protein>
<feature type="domain" description="Endonuclease GajA/Old nuclease/RecF-like AAA" evidence="2">
    <location>
        <begin position="6"/>
        <end position="48"/>
    </location>
</feature>
<dbReference type="InterPro" id="IPR027417">
    <property type="entry name" value="P-loop_NTPase"/>
</dbReference>
<name>A0A8J3R7D5_9ACTN</name>
<dbReference type="Gene3D" id="3.40.50.300">
    <property type="entry name" value="P-loop containing nucleotide triphosphate hydrolases"/>
    <property type="match status" value="1"/>
</dbReference>
<dbReference type="AlphaFoldDB" id="A0A8J3R7D5"/>
<dbReference type="Proteomes" id="UP000610966">
    <property type="component" value="Unassembled WGS sequence"/>
</dbReference>
<reference evidence="3" key="1">
    <citation type="submission" date="2021-01" db="EMBL/GenBank/DDBJ databases">
        <title>Whole genome shotgun sequence of Sphaerimonospora thailandensis NBRC 107569.</title>
        <authorList>
            <person name="Komaki H."/>
            <person name="Tamura T."/>
        </authorList>
    </citation>
    <scope>NUCLEOTIDE SEQUENCE</scope>
    <source>
        <strain evidence="3">NBRC 107569</strain>
    </source>
</reference>
<gene>
    <name evidence="3" type="ORF">Mth01_15970</name>
</gene>
<dbReference type="RefSeq" id="WP_204013681.1">
    <property type="nucleotide sequence ID" value="NZ_BOOG01000013.1"/>
</dbReference>
<dbReference type="InterPro" id="IPR041685">
    <property type="entry name" value="AAA_GajA/Old/RecF-like"/>
</dbReference>